<comment type="caution">
    <text evidence="1">The sequence shown here is derived from an EMBL/GenBank/DDBJ whole genome shotgun (WGS) entry which is preliminary data.</text>
</comment>
<organism evidence="1 2">
    <name type="scientific">Aureimonas glaciei</name>
    <dbReference type="NCBI Taxonomy" id="1776957"/>
    <lineage>
        <taxon>Bacteria</taxon>
        <taxon>Pseudomonadati</taxon>
        <taxon>Pseudomonadota</taxon>
        <taxon>Alphaproteobacteria</taxon>
        <taxon>Hyphomicrobiales</taxon>
        <taxon>Aurantimonadaceae</taxon>
        <taxon>Aureimonas</taxon>
    </lineage>
</organism>
<keyword evidence="2" id="KW-1185">Reference proteome</keyword>
<evidence type="ECO:0000313" key="1">
    <source>
        <dbReference type="EMBL" id="GGD11873.1"/>
    </source>
</evidence>
<dbReference type="AlphaFoldDB" id="A0A916XUK9"/>
<name>A0A916XUK9_9HYPH</name>
<accession>A0A916XUK9</accession>
<sequence>MSADYTPGPWCIAHRKGVLAVRGAATEHVAQISSVFQIGYGPTSSEEAKANARLIAASPELLEALQSVMAEWRDGYGLKCAEQCRAAIAKATAA</sequence>
<protein>
    <submittedName>
        <fullName evidence="1">Uncharacterized protein</fullName>
    </submittedName>
</protein>
<reference evidence="1" key="2">
    <citation type="submission" date="2020-09" db="EMBL/GenBank/DDBJ databases">
        <authorList>
            <person name="Sun Q."/>
            <person name="Zhou Y."/>
        </authorList>
    </citation>
    <scope>NUCLEOTIDE SEQUENCE</scope>
    <source>
        <strain evidence="1">CGMCC 1.15493</strain>
    </source>
</reference>
<evidence type="ECO:0000313" key="2">
    <source>
        <dbReference type="Proteomes" id="UP000613160"/>
    </source>
</evidence>
<proteinExistence type="predicted"/>
<dbReference type="RefSeq" id="WP_188849795.1">
    <property type="nucleotide sequence ID" value="NZ_BMJJ01000002.1"/>
</dbReference>
<reference evidence="1" key="1">
    <citation type="journal article" date="2014" name="Int. J. Syst. Evol. Microbiol.">
        <title>Complete genome sequence of Corynebacterium casei LMG S-19264T (=DSM 44701T), isolated from a smear-ripened cheese.</title>
        <authorList>
            <consortium name="US DOE Joint Genome Institute (JGI-PGF)"/>
            <person name="Walter F."/>
            <person name="Albersmeier A."/>
            <person name="Kalinowski J."/>
            <person name="Ruckert C."/>
        </authorList>
    </citation>
    <scope>NUCLEOTIDE SEQUENCE</scope>
    <source>
        <strain evidence="1">CGMCC 1.15493</strain>
    </source>
</reference>
<dbReference type="Proteomes" id="UP000613160">
    <property type="component" value="Unassembled WGS sequence"/>
</dbReference>
<gene>
    <name evidence="1" type="ORF">GCM10011335_13560</name>
</gene>
<dbReference type="EMBL" id="BMJJ01000002">
    <property type="protein sequence ID" value="GGD11873.1"/>
    <property type="molecule type" value="Genomic_DNA"/>
</dbReference>